<evidence type="ECO:0000313" key="2">
    <source>
        <dbReference type="Proteomes" id="UP000215595"/>
    </source>
</evidence>
<sequence length="204" mass="23334">MFERSVFINCSFDDAYLPILRPILFVVIRADFTPRIASERLNAGENRLDKIIELIEASKFGIHDLSRMKASKVGELFRLNMPLELGLDIGCRRFKGAHWQEKQLLVLETERYRYQAAISDLANVDIEAHSDDPPTGMTAVRNWLEIAGRVDVSGPSALWGEFTEFMGDNYDRLKARGHSDRDIERQPVAQLMVAMRTWHVDNPA</sequence>
<comment type="caution">
    <text evidence="1">The sequence shown here is derived from an EMBL/GenBank/DDBJ whole genome shotgun (WGS) entry which is preliminary data.</text>
</comment>
<proteinExistence type="predicted"/>
<evidence type="ECO:0000313" key="1">
    <source>
        <dbReference type="EMBL" id="OYX32787.1"/>
    </source>
</evidence>
<dbReference type="AlphaFoldDB" id="A0A258FKQ2"/>
<reference evidence="1 2" key="1">
    <citation type="submission" date="2017-03" db="EMBL/GenBank/DDBJ databases">
        <title>Lifting the veil on microbial sulfur biogeochemistry in mining wastewaters.</title>
        <authorList>
            <person name="Kantor R.S."/>
            <person name="Colenbrander Nelson T."/>
            <person name="Marshall S."/>
            <person name="Bennett D."/>
            <person name="Apte S."/>
            <person name="Camacho D."/>
            <person name="Thomas B.C."/>
            <person name="Warren L.A."/>
            <person name="Banfield J.F."/>
        </authorList>
    </citation>
    <scope>NUCLEOTIDE SEQUENCE [LARGE SCALE GENOMIC DNA]</scope>
    <source>
        <strain evidence="1">32-69-9</strain>
    </source>
</reference>
<accession>A0A258FKQ2</accession>
<gene>
    <name evidence="1" type="ORF">B7Z01_10460</name>
</gene>
<protein>
    <submittedName>
        <fullName evidence="1">Uncharacterized protein</fullName>
    </submittedName>
</protein>
<dbReference type="EMBL" id="NCEB01000020">
    <property type="protein sequence ID" value="OYX32787.1"/>
    <property type="molecule type" value="Genomic_DNA"/>
</dbReference>
<organism evidence="1 2">
    <name type="scientific">Brevundimonas subvibrioides</name>
    <dbReference type="NCBI Taxonomy" id="74313"/>
    <lineage>
        <taxon>Bacteria</taxon>
        <taxon>Pseudomonadati</taxon>
        <taxon>Pseudomonadota</taxon>
        <taxon>Alphaproteobacteria</taxon>
        <taxon>Caulobacterales</taxon>
        <taxon>Caulobacteraceae</taxon>
        <taxon>Brevundimonas</taxon>
    </lineage>
</organism>
<dbReference type="Proteomes" id="UP000215595">
    <property type="component" value="Unassembled WGS sequence"/>
</dbReference>
<name>A0A258FKQ2_9CAUL</name>